<evidence type="ECO:0000256" key="2">
    <source>
        <dbReference type="SAM" id="SignalP"/>
    </source>
</evidence>
<evidence type="ECO:0000259" key="3">
    <source>
        <dbReference type="PROSITE" id="PS51178"/>
    </source>
</evidence>
<evidence type="ECO:0000313" key="4">
    <source>
        <dbReference type="EMBL" id="GGO26398.1"/>
    </source>
</evidence>
<feature type="chain" id="PRO_5038364108" description="PASTA domain-containing protein" evidence="2">
    <location>
        <begin position="26"/>
        <end position="141"/>
    </location>
</feature>
<dbReference type="PROSITE" id="PS51178">
    <property type="entry name" value="PASTA"/>
    <property type="match status" value="1"/>
</dbReference>
<dbReference type="Gene3D" id="3.30.10.20">
    <property type="match status" value="1"/>
</dbReference>
<dbReference type="Pfam" id="PF03793">
    <property type="entry name" value="PASTA"/>
    <property type="match status" value="1"/>
</dbReference>
<feature type="domain" description="PASTA" evidence="3">
    <location>
        <begin position="66"/>
        <end position="137"/>
    </location>
</feature>
<dbReference type="AlphaFoldDB" id="A0A8H9H4D7"/>
<dbReference type="Proteomes" id="UP000653480">
    <property type="component" value="Unassembled WGS sequence"/>
</dbReference>
<feature type="region of interest" description="Disordered" evidence="1">
    <location>
        <begin position="40"/>
        <end position="64"/>
    </location>
</feature>
<dbReference type="CDD" id="cd06577">
    <property type="entry name" value="PASTA_pknB"/>
    <property type="match status" value="1"/>
</dbReference>
<accession>A0A8H9H4D7</accession>
<dbReference type="EMBL" id="BMMN01000014">
    <property type="protein sequence ID" value="GGO26398.1"/>
    <property type="molecule type" value="Genomic_DNA"/>
</dbReference>
<name>A0A8H9H4D7_9ACTN</name>
<gene>
    <name evidence="4" type="ORF">GCM10011574_58720</name>
</gene>
<sequence>MKAAYLLPVAALVTLAACGTAGGSAAPVVTVTAAEPAPAVTVTESASPAVSVEDETPTTSARKPVVAEKKTLPDVVGMNLQAAQDRLQAAGFYLLDDKDATGRGRFQVYDRNWVVTRQKPAAGRKVSTDMLIVLYAKKYGE</sequence>
<comment type="caution">
    <text evidence="4">The sequence shown here is derived from an EMBL/GenBank/DDBJ whole genome shotgun (WGS) entry which is preliminary data.</text>
</comment>
<reference evidence="4" key="2">
    <citation type="submission" date="2020-09" db="EMBL/GenBank/DDBJ databases">
        <authorList>
            <person name="Sun Q."/>
            <person name="Zhou Y."/>
        </authorList>
    </citation>
    <scope>NUCLEOTIDE SEQUENCE</scope>
    <source>
        <strain evidence="4">CGMCC 4.7138</strain>
    </source>
</reference>
<proteinExistence type="predicted"/>
<dbReference type="InterPro" id="IPR005543">
    <property type="entry name" value="PASTA_dom"/>
</dbReference>
<keyword evidence="2" id="KW-0732">Signal</keyword>
<reference evidence="4" key="1">
    <citation type="journal article" date="2014" name="Int. J. Syst. Evol. Microbiol.">
        <title>Complete genome sequence of Corynebacterium casei LMG S-19264T (=DSM 44701T), isolated from a smear-ripened cheese.</title>
        <authorList>
            <consortium name="US DOE Joint Genome Institute (JGI-PGF)"/>
            <person name="Walter F."/>
            <person name="Albersmeier A."/>
            <person name="Kalinowski J."/>
            <person name="Ruckert C."/>
        </authorList>
    </citation>
    <scope>NUCLEOTIDE SEQUENCE</scope>
    <source>
        <strain evidence="4">CGMCC 4.7138</strain>
    </source>
</reference>
<keyword evidence="5" id="KW-1185">Reference proteome</keyword>
<dbReference type="PROSITE" id="PS51257">
    <property type="entry name" value="PROKAR_LIPOPROTEIN"/>
    <property type="match status" value="1"/>
</dbReference>
<protein>
    <recommendedName>
        <fullName evidence="3">PASTA domain-containing protein</fullName>
    </recommendedName>
</protein>
<feature type="signal peptide" evidence="2">
    <location>
        <begin position="1"/>
        <end position="25"/>
    </location>
</feature>
<organism evidence="4 5">
    <name type="scientific">Microbispora bryophytorum</name>
    <dbReference type="NCBI Taxonomy" id="1460882"/>
    <lineage>
        <taxon>Bacteria</taxon>
        <taxon>Bacillati</taxon>
        <taxon>Actinomycetota</taxon>
        <taxon>Actinomycetes</taxon>
        <taxon>Streptosporangiales</taxon>
        <taxon>Streptosporangiaceae</taxon>
        <taxon>Microbispora</taxon>
    </lineage>
</organism>
<evidence type="ECO:0000313" key="5">
    <source>
        <dbReference type="Proteomes" id="UP000653480"/>
    </source>
</evidence>
<evidence type="ECO:0000256" key="1">
    <source>
        <dbReference type="SAM" id="MobiDB-lite"/>
    </source>
</evidence>